<gene>
    <name evidence="7" type="ORF">QBE54_09055</name>
</gene>
<dbReference type="InterPro" id="IPR000160">
    <property type="entry name" value="GGDEF_dom"/>
</dbReference>
<protein>
    <recommendedName>
        <fullName evidence="1">diguanylate cyclase</fullName>
        <ecNumber evidence="1">2.7.7.65</ecNumber>
    </recommendedName>
</protein>
<feature type="domain" description="GGDEF" evidence="6">
    <location>
        <begin position="177"/>
        <end position="311"/>
    </location>
</feature>
<comment type="catalytic activity">
    <reaction evidence="2">
        <text>2 GTP = 3',3'-c-di-GMP + 2 diphosphate</text>
        <dbReference type="Rhea" id="RHEA:24898"/>
        <dbReference type="ChEBI" id="CHEBI:33019"/>
        <dbReference type="ChEBI" id="CHEBI:37565"/>
        <dbReference type="ChEBI" id="CHEBI:58805"/>
        <dbReference type="EC" id="2.7.7.65"/>
    </reaction>
</comment>
<dbReference type="InterPro" id="IPR050469">
    <property type="entry name" value="Diguanylate_Cyclase"/>
</dbReference>
<evidence type="ECO:0000256" key="2">
    <source>
        <dbReference type="ARBA" id="ARBA00034247"/>
    </source>
</evidence>
<dbReference type="Proteomes" id="UP001461341">
    <property type="component" value="Chromosome"/>
</dbReference>
<dbReference type="EC" id="2.7.7.65" evidence="1"/>
<keyword evidence="7" id="KW-0548">Nucleotidyltransferase</keyword>
<evidence type="ECO:0000256" key="3">
    <source>
        <dbReference type="PROSITE-ProRule" id="PRU00169"/>
    </source>
</evidence>
<organism evidence="7 8">
    <name type="scientific">Thermatribacter velox</name>
    <dbReference type="NCBI Taxonomy" id="3039681"/>
    <lineage>
        <taxon>Bacteria</taxon>
        <taxon>Pseudomonadati</taxon>
        <taxon>Atribacterota</taxon>
        <taxon>Atribacteria</taxon>
        <taxon>Atribacterales</taxon>
        <taxon>Thermatribacteraceae</taxon>
        <taxon>Thermatribacter</taxon>
    </lineage>
</organism>
<dbReference type="Pfam" id="PF00990">
    <property type="entry name" value="GGDEF"/>
    <property type="match status" value="1"/>
</dbReference>
<proteinExistence type="predicted"/>
<dbReference type="SUPFAM" id="SSF55073">
    <property type="entry name" value="Nucleotide cyclase"/>
    <property type="match status" value="1"/>
</dbReference>
<keyword evidence="7" id="KW-0808">Transferase</keyword>
<keyword evidence="3" id="KW-0597">Phosphoprotein</keyword>
<accession>A0ABZ2Y9N8</accession>
<dbReference type="InterPro" id="IPR011006">
    <property type="entry name" value="CheY-like_superfamily"/>
</dbReference>
<dbReference type="SUPFAM" id="SSF52172">
    <property type="entry name" value="CheY-like"/>
    <property type="match status" value="1"/>
</dbReference>
<dbReference type="PANTHER" id="PTHR45138:SF9">
    <property type="entry name" value="DIGUANYLATE CYCLASE DGCM-RELATED"/>
    <property type="match status" value="1"/>
</dbReference>
<feature type="modified residue" description="4-aspartylphosphate" evidence="3">
    <location>
        <position position="53"/>
    </location>
</feature>
<evidence type="ECO:0000256" key="1">
    <source>
        <dbReference type="ARBA" id="ARBA00012528"/>
    </source>
</evidence>
<dbReference type="RefSeq" id="WP_369017875.1">
    <property type="nucleotide sequence ID" value="NZ_CP121689.1"/>
</dbReference>
<dbReference type="CDD" id="cd17574">
    <property type="entry name" value="REC_OmpR"/>
    <property type="match status" value="1"/>
</dbReference>
<keyword evidence="4" id="KW-0175">Coiled coil</keyword>
<dbReference type="Gene3D" id="3.40.50.2300">
    <property type="match status" value="1"/>
</dbReference>
<reference evidence="7 8" key="1">
    <citation type="submission" date="2023-03" db="EMBL/GenBank/DDBJ databases">
        <title>Novel Species.</title>
        <authorList>
            <person name="Ma S."/>
        </authorList>
    </citation>
    <scope>NUCLEOTIDE SEQUENCE [LARGE SCALE GENOMIC DNA]</scope>
    <source>
        <strain evidence="7 8">B11</strain>
    </source>
</reference>
<evidence type="ECO:0000259" key="5">
    <source>
        <dbReference type="PROSITE" id="PS50110"/>
    </source>
</evidence>
<dbReference type="GO" id="GO:0052621">
    <property type="term" value="F:diguanylate cyclase activity"/>
    <property type="evidence" value="ECO:0007669"/>
    <property type="project" value="UniProtKB-EC"/>
</dbReference>
<dbReference type="Gene3D" id="3.30.70.270">
    <property type="match status" value="1"/>
</dbReference>
<feature type="domain" description="Response regulatory" evidence="5">
    <location>
        <begin position="4"/>
        <end position="120"/>
    </location>
</feature>
<evidence type="ECO:0000313" key="7">
    <source>
        <dbReference type="EMBL" id="WZL75725.1"/>
    </source>
</evidence>
<dbReference type="InterPro" id="IPR001789">
    <property type="entry name" value="Sig_transdc_resp-reg_receiver"/>
</dbReference>
<dbReference type="SMART" id="SM00448">
    <property type="entry name" value="REC"/>
    <property type="match status" value="1"/>
</dbReference>
<dbReference type="EMBL" id="CP121689">
    <property type="protein sequence ID" value="WZL75725.1"/>
    <property type="molecule type" value="Genomic_DNA"/>
</dbReference>
<dbReference type="InterPro" id="IPR029787">
    <property type="entry name" value="Nucleotide_cyclase"/>
</dbReference>
<dbReference type="NCBIfam" id="TIGR00254">
    <property type="entry name" value="GGDEF"/>
    <property type="match status" value="1"/>
</dbReference>
<dbReference type="Pfam" id="PF00072">
    <property type="entry name" value="Response_reg"/>
    <property type="match status" value="1"/>
</dbReference>
<evidence type="ECO:0000259" key="6">
    <source>
        <dbReference type="PROSITE" id="PS50887"/>
    </source>
</evidence>
<dbReference type="PROSITE" id="PS50887">
    <property type="entry name" value="GGDEF"/>
    <property type="match status" value="1"/>
</dbReference>
<name>A0ABZ2Y9N8_9BACT</name>
<dbReference type="InterPro" id="IPR043128">
    <property type="entry name" value="Rev_trsase/Diguanyl_cyclase"/>
</dbReference>
<keyword evidence="8" id="KW-1185">Reference proteome</keyword>
<dbReference type="PANTHER" id="PTHR45138">
    <property type="entry name" value="REGULATORY COMPONENTS OF SENSORY TRANSDUCTION SYSTEM"/>
    <property type="match status" value="1"/>
</dbReference>
<dbReference type="CDD" id="cd01949">
    <property type="entry name" value="GGDEF"/>
    <property type="match status" value="1"/>
</dbReference>
<dbReference type="SMART" id="SM00267">
    <property type="entry name" value="GGDEF"/>
    <property type="match status" value="1"/>
</dbReference>
<dbReference type="PROSITE" id="PS50110">
    <property type="entry name" value="RESPONSE_REGULATORY"/>
    <property type="match status" value="1"/>
</dbReference>
<evidence type="ECO:0000256" key="4">
    <source>
        <dbReference type="SAM" id="Coils"/>
    </source>
</evidence>
<feature type="coiled-coil region" evidence="4">
    <location>
        <begin position="122"/>
        <end position="149"/>
    </location>
</feature>
<evidence type="ECO:0000313" key="8">
    <source>
        <dbReference type="Proteomes" id="UP001461341"/>
    </source>
</evidence>
<sequence>MRPKVLVVDDSQSIRWMIKDFLEERGFEVHTLEQGEDVFNVEDLASYHVLILDIVLPGIDGLTVCRKLREKKEFANLPILFITSLDNKEERIRFFEVGGNDYLLKPLDMRELLARVEVHAKVALYTRELEEKNKALEELNQRLQRIALFDTLTGLPNRRFFDQELEKWENNYLRYGVYYAILMADLDRFKQYNDSFGHPEGDRLLHRLGQVLSEKVRKGDFVARFGGEEFVALCAFTQHEEVVLVAERLRQAVEELQIEHPGNSPYGVVTVSCGVCGRERAKNRFDALRKADMALYRAKEAGRNRVICWLDED</sequence>